<dbReference type="InterPro" id="IPR015915">
    <property type="entry name" value="Kelch-typ_b-propeller"/>
</dbReference>
<name>A0A1E5WHE4_9POAL</name>
<evidence type="ECO:0000313" key="2">
    <source>
        <dbReference type="Proteomes" id="UP000095767"/>
    </source>
</evidence>
<proteinExistence type="predicted"/>
<gene>
    <name evidence="1" type="ORF">BAE44_0002163</name>
</gene>
<dbReference type="InterPro" id="IPR012871">
    <property type="entry name" value="DUF1668_ORYSA"/>
</dbReference>
<dbReference type="Proteomes" id="UP000095767">
    <property type="component" value="Unassembled WGS sequence"/>
</dbReference>
<dbReference type="EMBL" id="LWDX02007771">
    <property type="protein sequence ID" value="OEL36817.1"/>
    <property type="molecule type" value="Genomic_DNA"/>
</dbReference>
<sequence>MSFTIAGDTGTGEESLYVMRSGTVNQCSLNFFEVLNFGGDGDGGRSSYYFDHKIDLRWRPLPRPPIDDGRFGSSTLLDGGRIICVSSWFDGSAVGTFCFDTVSCEWWHAGDWQLPFHDTAEFIPELETWVGLSPDHPHHLCAADLSGIAMAPREERTLQHVWEDFNPPPTVETSLVLNKRFPGIVHTTKVEWSAQQLHLVNLGSGRFCTAKVFTLQCRGDSITQLLR</sequence>
<dbReference type="OrthoDB" id="691446at2759"/>
<reference evidence="1 2" key="1">
    <citation type="submission" date="2016-09" db="EMBL/GenBank/DDBJ databases">
        <title>The draft genome of Dichanthelium oligosanthes: A C3 panicoid grass species.</title>
        <authorList>
            <person name="Studer A.J."/>
            <person name="Schnable J.C."/>
            <person name="Brutnell T.P."/>
        </authorList>
    </citation>
    <scope>NUCLEOTIDE SEQUENCE [LARGE SCALE GENOMIC DNA]</scope>
    <source>
        <strain evidence="2">cv. Kellogg 1175</strain>
        <tissue evidence="1">Leaf</tissue>
    </source>
</reference>
<dbReference type="PANTHER" id="PTHR33085:SF102">
    <property type="entry name" value="DUF1618 DOMAIN-CONTAINING PROTEIN"/>
    <property type="match status" value="1"/>
</dbReference>
<evidence type="ECO:0000313" key="1">
    <source>
        <dbReference type="EMBL" id="OEL36817.1"/>
    </source>
</evidence>
<dbReference type="AlphaFoldDB" id="A0A1E5WHE4"/>
<dbReference type="SUPFAM" id="SSF117281">
    <property type="entry name" value="Kelch motif"/>
    <property type="match status" value="1"/>
</dbReference>
<keyword evidence="2" id="KW-1185">Reference proteome</keyword>
<evidence type="ECO:0008006" key="3">
    <source>
        <dbReference type="Google" id="ProtNLM"/>
    </source>
</evidence>
<dbReference type="PANTHER" id="PTHR33085">
    <property type="entry name" value="OS12G0113100 PROTEIN-RELATED"/>
    <property type="match status" value="1"/>
</dbReference>
<organism evidence="1 2">
    <name type="scientific">Dichanthelium oligosanthes</name>
    <dbReference type="NCBI Taxonomy" id="888268"/>
    <lineage>
        <taxon>Eukaryota</taxon>
        <taxon>Viridiplantae</taxon>
        <taxon>Streptophyta</taxon>
        <taxon>Embryophyta</taxon>
        <taxon>Tracheophyta</taxon>
        <taxon>Spermatophyta</taxon>
        <taxon>Magnoliopsida</taxon>
        <taxon>Liliopsida</taxon>
        <taxon>Poales</taxon>
        <taxon>Poaceae</taxon>
        <taxon>PACMAD clade</taxon>
        <taxon>Panicoideae</taxon>
        <taxon>Panicodae</taxon>
        <taxon>Paniceae</taxon>
        <taxon>Dichantheliinae</taxon>
        <taxon>Dichanthelium</taxon>
    </lineage>
</organism>
<dbReference type="Pfam" id="PF07893">
    <property type="entry name" value="DUF1668"/>
    <property type="match status" value="1"/>
</dbReference>
<comment type="caution">
    <text evidence="1">The sequence shown here is derived from an EMBL/GenBank/DDBJ whole genome shotgun (WGS) entry which is preliminary data.</text>
</comment>
<accession>A0A1E5WHE4</accession>
<protein>
    <recommendedName>
        <fullName evidence="3">DUF1618 domain-containing protein</fullName>
    </recommendedName>
</protein>